<name>A0ACC1TD41_9APHY</name>
<dbReference type="EMBL" id="JANHOG010000083">
    <property type="protein sequence ID" value="KAJ3558527.1"/>
    <property type="molecule type" value="Genomic_DNA"/>
</dbReference>
<sequence>MASTSPIASTPTVLSSSPKASSPSRPSTAVSVPLSQASTVAPTPDYDTGEGDGDAESVISEYHREAYGPEPGEKGWDQFEVRFEPNDPDDPHNWSRPRRWYITLFGGLLVLNATFASSAPSGIVPEMMEKFHFGREVATLTIALFVGGYCVGPLLWGPLSEQYGRKIPMLAAFVCYCGFQVGCALSPNTGAILIFRLLGGTFAAAPLVISGALISDIWDPNTRGKALGFFTLAPFAGPCLGPTISGFMAVSGVTWRWVYWLLALFVGTCSILILFTLPETYTPVLLVKRAEKLRKETGDNRWWAPFERRPKLSFSKRVEAIVARPFKVFFQEPMLIAITVYMSFIYGCIYLLFEAYPIVFTLGHNFNAGISGLMFLPIFIGGCFGVFSYLLYWNPRYVKLARDFAPNPVPPEYRLEPSIWAAPIFAGAFFWFGWTSYPSVSFWAPLVSGGPLGFAIIWIFLSLFNYIIDAYLFVAASALASNTVIRSLFGASFPLFATQMYNGMTPHWASTLLGLIAVVMAPIPILLTKYGAALRHKSKFAPSRPSPVPMEVLPKKGDEAV</sequence>
<proteinExistence type="predicted"/>
<organism evidence="1 2">
    <name type="scientific">Phlebia brevispora</name>
    <dbReference type="NCBI Taxonomy" id="194682"/>
    <lineage>
        <taxon>Eukaryota</taxon>
        <taxon>Fungi</taxon>
        <taxon>Dikarya</taxon>
        <taxon>Basidiomycota</taxon>
        <taxon>Agaricomycotina</taxon>
        <taxon>Agaricomycetes</taxon>
        <taxon>Polyporales</taxon>
        <taxon>Meruliaceae</taxon>
        <taxon>Phlebia</taxon>
    </lineage>
</organism>
<dbReference type="Proteomes" id="UP001148662">
    <property type="component" value="Unassembled WGS sequence"/>
</dbReference>
<evidence type="ECO:0000313" key="2">
    <source>
        <dbReference type="Proteomes" id="UP001148662"/>
    </source>
</evidence>
<accession>A0ACC1TD41</accession>
<evidence type="ECO:0000313" key="1">
    <source>
        <dbReference type="EMBL" id="KAJ3558527.1"/>
    </source>
</evidence>
<reference evidence="1" key="1">
    <citation type="submission" date="2022-07" db="EMBL/GenBank/DDBJ databases">
        <title>Genome Sequence of Phlebia brevispora.</title>
        <authorList>
            <person name="Buettner E."/>
        </authorList>
    </citation>
    <scope>NUCLEOTIDE SEQUENCE</scope>
    <source>
        <strain evidence="1">MPL23</strain>
    </source>
</reference>
<gene>
    <name evidence="1" type="ORF">NM688_g868</name>
</gene>
<keyword evidence="2" id="KW-1185">Reference proteome</keyword>
<comment type="caution">
    <text evidence="1">The sequence shown here is derived from an EMBL/GenBank/DDBJ whole genome shotgun (WGS) entry which is preliminary data.</text>
</comment>
<protein>
    <submittedName>
        <fullName evidence="1">Uncharacterized protein</fullName>
    </submittedName>
</protein>